<evidence type="ECO:0000313" key="4">
    <source>
        <dbReference type="Proteomes" id="UP000561438"/>
    </source>
</evidence>
<dbReference type="EMBL" id="JABWGV010000002">
    <property type="protein sequence ID" value="NVD45000.1"/>
    <property type="molecule type" value="Genomic_DNA"/>
</dbReference>
<gene>
    <name evidence="3" type="ORF">HUV48_08190</name>
</gene>
<accession>A0A850H335</accession>
<evidence type="ECO:0000313" key="3">
    <source>
        <dbReference type="EMBL" id="NVD45000.1"/>
    </source>
</evidence>
<dbReference type="RefSeq" id="WP_176267274.1">
    <property type="nucleotide sequence ID" value="NZ_JABWGV010000002.1"/>
</dbReference>
<dbReference type="Pfam" id="PF00248">
    <property type="entry name" value="Aldo_ket_red"/>
    <property type="match status" value="1"/>
</dbReference>
<protein>
    <submittedName>
        <fullName evidence="3">Aldo/keto reductase</fullName>
    </submittedName>
</protein>
<dbReference type="PRINTS" id="PR00069">
    <property type="entry name" value="ALDKETRDTASE"/>
</dbReference>
<dbReference type="InterPro" id="IPR036812">
    <property type="entry name" value="NAD(P)_OxRdtase_dom_sf"/>
</dbReference>
<comment type="caution">
    <text evidence="3">The sequence shown here is derived from an EMBL/GenBank/DDBJ whole genome shotgun (WGS) entry which is preliminary data.</text>
</comment>
<reference evidence="3 4" key="1">
    <citation type="submission" date="2020-06" db="EMBL/GenBank/DDBJ databases">
        <title>Altererythrobacter sp. HHU K3-1.</title>
        <authorList>
            <person name="Zhang D."/>
            <person name="Xue H."/>
        </authorList>
    </citation>
    <scope>NUCLEOTIDE SEQUENCE [LARGE SCALE GENOMIC DNA]</scope>
    <source>
        <strain evidence="3 4">HHU K3-1</strain>
    </source>
</reference>
<dbReference type="Gene3D" id="3.20.20.100">
    <property type="entry name" value="NADP-dependent oxidoreductase domain"/>
    <property type="match status" value="1"/>
</dbReference>
<dbReference type="Proteomes" id="UP000561438">
    <property type="component" value="Unassembled WGS sequence"/>
</dbReference>
<proteinExistence type="predicted"/>
<keyword evidence="4" id="KW-1185">Reference proteome</keyword>
<dbReference type="InterPro" id="IPR023210">
    <property type="entry name" value="NADP_OxRdtase_dom"/>
</dbReference>
<dbReference type="GO" id="GO:0016491">
    <property type="term" value="F:oxidoreductase activity"/>
    <property type="evidence" value="ECO:0007669"/>
    <property type="project" value="UniProtKB-KW"/>
</dbReference>
<evidence type="ECO:0000259" key="2">
    <source>
        <dbReference type="Pfam" id="PF00248"/>
    </source>
</evidence>
<dbReference type="InterPro" id="IPR020471">
    <property type="entry name" value="AKR"/>
</dbReference>
<name>A0A850H335_9SPHN</name>
<keyword evidence="1" id="KW-0560">Oxidoreductase</keyword>
<dbReference type="SUPFAM" id="SSF51430">
    <property type="entry name" value="NAD(P)-linked oxidoreductase"/>
    <property type="match status" value="1"/>
</dbReference>
<dbReference type="InterPro" id="IPR050523">
    <property type="entry name" value="AKR_Detox_Biosynth"/>
</dbReference>
<evidence type="ECO:0000256" key="1">
    <source>
        <dbReference type="ARBA" id="ARBA00023002"/>
    </source>
</evidence>
<dbReference type="PANTHER" id="PTHR43364:SF4">
    <property type="entry name" value="NAD(P)-LINKED OXIDOREDUCTASE SUPERFAMILY PROTEIN"/>
    <property type="match status" value="1"/>
</dbReference>
<sequence length="346" mass="38484">MDYVTLGRSGLKVSPLCLGCMSYGDTTRGWHGDWVLGEDEARPFIRQAVEAGINFFDTANMYSGGSSEEVIGRLLPEFAHRDELVVATKAFLPWRQAPNAGGLSRKSLMQAIDDSLKRLNMDYVDLYQIHRWDTATPIEETMEALHDIVKGGKARYIGASSMYAWQFAKAQEAARANGWTRFISMQNHVNLLYREEEREMIPLCADQGVGLIPWSPLARGRLARSHDESTVRSETDRFGKLLYRQHEEADRAVIEAVGEIAAARGVERATVALAWHYSKPETVAPIVGATKPGHIAAAVEATRLELTSEEIAKLEKPYLPKWPVGVESTASDDLSLTVRKSVRGHD</sequence>
<dbReference type="CDD" id="cd19079">
    <property type="entry name" value="AKR_EcYajO-like"/>
    <property type="match status" value="1"/>
</dbReference>
<dbReference type="AlphaFoldDB" id="A0A850H335"/>
<organism evidence="3 4">
    <name type="scientific">Qipengyuania atrilutea</name>
    <dbReference type="NCBI Taxonomy" id="2744473"/>
    <lineage>
        <taxon>Bacteria</taxon>
        <taxon>Pseudomonadati</taxon>
        <taxon>Pseudomonadota</taxon>
        <taxon>Alphaproteobacteria</taxon>
        <taxon>Sphingomonadales</taxon>
        <taxon>Erythrobacteraceae</taxon>
        <taxon>Qipengyuania</taxon>
    </lineage>
</organism>
<dbReference type="PANTHER" id="PTHR43364">
    <property type="entry name" value="NADH-SPECIFIC METHYLGLYOXAL REDUCTASE-RELATED"/>
    <property type="match status" value="1"/>
</dbReference>
<feature type="domain" description="NADP-dependent oxidoreductase" evidence="2">
    <location>
        <begin position="15"/>
        <end position="316"/>
    </location>
</feature>
<dbReference type="FunFam" id="3.20.20.100:FF:000004">
    <property type="entry name" value="Oxidoreductase, aldo/keto reductase"/>
    <property type="match status" value="1"/>
</dbReference>
<dbReference type="GO" id="GO:0005829">
    <property type="term" value="C:cytosol"/>
    <property type="evidence" value="ECO:0007669"/>
    <property type="project" value="UniProtKB-ARBA"/>
</dbReference>